<keyword evidence="2" id="KW-1185">Reference proteome</keyword>
<gene>
    <name evidence="1" type="ORF">DUNSADRAFT_1482</name>
</gene>
<organism evidence="1 2">
    <name type="scientific">Dunaliella salina</name>
    <name type="common">Green alga</name>
    <name type="synonym">Protococcus salinus</name>
    <dbReference type="NCBI Taxonomy" id="3046"/>
    <lineage>
        <taxon>Eukaryota</taxon>
        <taxon>Viridiplantae</taxon>
        <taxon>Chlorophyta</taxon>
        <taxon>core chlorophytes</taxon>
        <taxon>Chlorophyceae</taxon>
        <taxon>CS clade</taxon>
        <taxon>Chlamydomonadales</taxon>
        <taxon>Dunaliellaceae</taxon>
        <taxon>Dunaliella</taxon>
    </lineage>
</organism>
<dbReference type="EMBL" id="MU070616">
    <property type="protein sequence ID" value="KAF5827029.1"/>
    <property type="molecule type" value="Genomic_DNA"/>
</dbReference>
<reference evidence="1" key="1">
    <citation type="submission" date="2017-08" db="EMBL/GenBank/DDBJ databases">
        <authorList>
            <person name="Polle J.E."/>
            <person name="Barry K."/>
            <person name="Cushman J."/>
            <person name="Schmutz J."/>
            <person name="Tran D."/>
            <person name="Hathwaick L.T."/>
            <person name="Yim W.C."/>
            <person name="Jenkins J."/>
            <person name="Mckie-Krisberg Z.M."/>
            <person name="Prochnik S."/>
            <person name="Lindquist E."/>
            <person name="Dockter R.B."/>
            <person name="Adam C."/>
            <person name="Molina H."/>
            <person name="Bunkerborg J."/>
            <person name="Jin E."/>
            <person name="Buchheim M."/>
            <person name="Magnuson J."/>
        </authorList>
    </citation>
    <scope>NUCLEOTIDE SEQUENCE</scope>
    <source>
        <strain evidence="1">CCAP 19/18</strain>
    </source>
</reference>
<evidence type="ECO:0000313" key="2">
    <source>
        <dbReference type="Proteomes" id="UP000815325"/>
    </source>
</evidence>
<dbReference type="Proteomes" id="UP000815325">
    <property type="component" value="Unassembled WGS sequence"/>
</dbReference>
<accession>A0ABQ7FXE2</accession>
<name>A0ABQ7FXE2_DUNSA</name>
<evidence type="ECO:0000313" key="1">
    <source>
        <dbReference type="EMBL" id="KAF5827029.1"/>
    </source>
</evidence>
<sequence length="426" mass="47391">MRGGPGLQRNQAASSLTLPDLPSTVLSAIHAALLVQGSDGFCEQHKDAAAFRSTCKILHDSAVLPCTLKLSIPVSRTSLLPGLAAVLSRSAASTNLHLRLTEPRVDPAAEEDEAASRGVTKVVLQMWKHQEAEARRERILEETEVEEASWFEAVPNLKVLGDRLCSLEIPCHQSVSDLLCAICCDLPHLQHAVLHLCDDAFAKPDLDDEVPTGPPWNPGWVPRVRRDVARMRKSQLCSVTLCASHNGTQPFQLSQGDLNLSEFYALQHFVLRGPIVKVDACDGVNPLVLRPHVQVTIDPGLCGRRPTPWARELTFVYKSFDTMPGSAIPNESEYEEEDAEAREERKRLFVKEVTAEALKLNRHRAWKHLDIMRDFISRALDDAAVEGYMDEEACERRSDVLLRDCDTDSLAQKIVDEYNDFACGNF</sequence>
<proteinExistence type="predicted"/>
<comment type="caution">
    <text evidence="1">The sequence shown here is derived from an EMBL/GenBank/DDBJ whole genome shotgun (WGS) entry which is preliminary data.</text>
</comment>
<protein>
    <submittedName>
        <fullName evidence="1">Uncharacterized protein</fullName>
    </submittedName>
</protein>